<reference evidence="1 2" key="1">
    <citation type="submission" date="2020-10" db="EMBL/GenBank/DDBJ databases">
        <title>Sequencing the genomes of 1000 actinobacteria strains.</title>
        <authorList>
            <person name="Klenk H.-P."/>
        </authorList>
    </citation>
    <scope>NUCLEOTIDE SEQUENCE [LARGE SCALE GENOMIC DNA]</scope>
    <source>
        <strain evidence="1 2">DSM 43173</strain>
    </source>
</reference>
<dbReference type="EMBL" id="JADBEK010000001">
    <property type="protein sequence ID" value="MBE1589687.1"/>
    <property type="molecule type" value="Genomic_DNA"/>
</dbReference>
<evidence type="ECO:0000313" key="2">
    <source>
        <dbReference type="Proteomes" id="UP000633509"/>
    </source>
</evidence>
<proteinExistence type="predicted"/>
<accession>A0ABR9M9U2</accession>
<evidence type="ECO:0000313" key="1">
    <source>
        <dbReference type="EMBL" id="MBE1589687.1"/>
    </source>
</evidence>
<evidence type="ECO:0008006" key="3">
    <source>
        <dbReference type="Google" id="ProtNLM"/>
    </source>
</evidence>
<name>A0ABR9M9U2_9ACTN</name>
<sequence length="141" mass="15517">MRARLRRLLAGGREFVWKGELHHVSGGRDCHRCVRLRVWGAGKNSRVLQADLLSTAVLPWGCASDNSYPTPKDVREVIDHALRRGWDPDAAGGVFFLGEDEHAAGFELTGFLLTDRLRDEGAPDPTARVLSAFQRATGSPP</sequence>
<comment type="caution">
    <text evidence="1">The sequence shown here is derived from an EMBL/GenBank/DDBJ whole genome shotgun (WGS) entry which is preliminary data.</text>
</comment>
<dbReference type="Proteomes" id="UP000633509">
    <property type="component" value="Unassembled WGS sequence"/>
</dbReference>
<gene>
    <name evidence="1" type="ORF">H4W80_007945</name>
</gene>
<organism evidence="1 2">
    <name type="scientific">Nonomuraea angiospora</name>
    <dbReference type="NCBI Taxonomy" id="46172"/>
    <lineage>
        <taxon>Bacteria</taxon>
        <taxon>Bacillati</taxon>
        <taxon>Actinomycetota</taxon>
        <taxon>Actinomycetes</taxon>
        <taxon>Streptosporangiales</taxon>
        <taxon>Streptosporangiaceae</taxon>
        <taxon>Nonomuraea</taxon>
    </lineage>
</organism>
<dbReference type="RefSeq" id="WP_192789684.1">
    <property type="nucleotide sequence ID" value="NZ_JADBEK010000001.1"/>
</dbReference>
<protein>
    <recommendedName>
        <fullName evidence="3">Integrase</fullName>
    </recommendedName>
</protein>
<keyword evidence="2" id="KW-1185">Reference proteome</keyword>